<evidence type="ECO:0000256" key="2">
    <source>
        <dbReference type="SAM" id="SignalP"/>
    </source>
</evidence>
<protein>
    <submittedName>
        <fullName evidence="3">LPXTG cell wall anchor domain-containing protein</fullName>
    </submittedName>
</protein>
<dbReference type="Proteomes" id="UP000664495">
    <property type="component" value="Unassembled WGS sequence"/>
</dbReference>
<keyword evidence="1" id="KW-0812">Transmembrane</keyword>
<keyword evidence="2" id="KW-0732">Signal</keyword>
<evidence type="ECO:0000313" key="4">
    <source>
        <dbReference type="Proteomes" id="UP000664495"/>
    </source>
</evidence>
<evidence type="ECO:0000256" key="1">
    <source>
        <dbReference type="SAM" id="Phobius"/>
    </source>
</evidence>
<feature type="transmembrane region" description="Helical" evidence="1">
    <location>
        <begin position="87"/>
        <end position="105"/>
    </location>
</feature>
<keyword evidence="1" id="KW-0472">Membrane</keyword>
<reference evidence="3 4" key="1">
    <citation type="submission" date="2021-03" db="EMBL/GenBank/DDBJ databases">
        <title>Enterococcal diversity collection.</title>
        <authorList>
            <person name="Gilmore M.S."/>
            <person name="Schwartzman J."/>
            <person name="Van Tyne D."/>
            <person name="Martin M."/>
            <person name="Earl A.M."/>
            <person name="Manson A.L."/>
            <person name="Straub T."/>
            <person name="Salamzade R."/>
            <person name="Saavedra J."/>
            <person name="Lebreton F."/>
            <person name="Prichula J."/>
            <person name="Schaufler K."/>
            <person name="Gaca A."/>
            <person name="Sgardioli B."/>
            <person name="Wagenaar J."/>
            <person name="Strong T."/>
        </authorList>
    </citation>
    <scope>NUCLEOTIDE SEQUENCE [LARGE SCALE GENOMIC DNA]</scope>
    <source>
        <strain evidence="3 4">MJM16</strain>
    </source>
</reference>
<evidence type="ECO:0000313" key="3">
    <source>
        <dbReference type="EMBL" id="MBO0453894.1"/>
    </source>
</evidence>
<comment type="caution">
    <text evidence="3">The sequence shown here is derived from an EMBL/GenBank/DDBJ whole genome shotgun (WGS) entry which is preliminary data.</text>
</comment>
<organism evidence="3 4">
    <name type="scientific">Candidatus Enterococcus murrayae</name>
    <dbReference type="NCBI Taxonomy" id="2815321"/>
    <lineage>
        <taxon>Bacteria</taxon>
        <taxon>Bacillati</taxon>
        <taxon>Bacillota</taxon>
        <taxon>Bacilli</taxon>
        <taxon>Lactobacillales</taxon>
        <taxon>Enterococcaceae</taxon>
        <taxon>Enterococcus</taxon>
    </lineage>
</organism>
<name>A0ABS3HKB0_9ENTE</name>
<sequence>MKKVIFLLLGLVSSVLLLINPVNSNADSSSGYSTPLTITFSNQVATEDNSIELPLIKKIEKRNDYDASYAAASDKRLPMTGEEYNSTLLYLGMIIVLLFFFISIYERMRNNVSE</sequence>
<feature type="chain" id="PRO_5045796306" evidence="2">
    <location>
        <begin position="27"/>
        <end position="114"/>
    </location>
</feature>
<gene>
    <name evidence="3" type="ORF">JZO85_16680</name>
</gene>
<accession>A0ABS3HKB0</accession>
<dbReference type="NCBIfam" id="TIGR01167">
    <property type="entry name" value="LPXTG_anchor"/>
    <property type="match status" value="1"/>
</dbReference>
<proteinExistence type="predicted"/>
<dbReference type="EMBL" id="JAFLVR010000043">
    <property type="protein sequence ID" value="MBO0453894.1"/>
    <property type="molecule type" value="Genomic_DNA"/>
</dbReference>
<keyword evidence="1" id="KW-1133">Transmembrane helix</keyword>
<feature type="signal peptide" evidence="2">
    <location>
        <begin position="1"/>
        <end position="26"/>
    </location>
</feature>
<keyword evidence="4" id="KW-1185">Reference proteome</keyword>